<dbReference type="Pfam" id="PF10118">
    <property type="entry name" value="Metal_hydrol"/>
    <property type="match status" value="1"/>
</dbReference>
<protein>
    <recommendedName>
        <fullName evidence="4">Metal-dependent hydrolase</fullName>
    </recommendedName>
</protein>
<keyword evidence="1" id="KW-0812">Transmembrane</keyword>
<dbReference type="Proteomes" id="UP000662703">
    <property type="component" value="Unassembled WGS sequence"/>
</dbReference>
<dbReference type="PANTHER" id="PTHR39456">
    <property type="entry name" value="METAL-DEPENDENT HYDROLASE"/>
    <property type="match status" value="1"/>
</dbReference>
<dbReference type="PANTHER" id="PTHR39456:SF1">
    <property type="entry name" value="METAL-DEPENDENT HYDROLASE"/>
    <property type="match status" value="1"/>
</dbReference>
<dbReference type="InterPro" id="IPR016516">
    <property type="entry name" value="UCP07580"/>
</dbReference>
<evidence type="ECO:0000313" key="2">
    <source>
        <dbReference type="EMBL" id="MBF5057817.1"/>
    </source>
</evidence>
<evidence type="ECO:0000256" key="1">
    <source>
        <dbReference type="SAM" id="Phobius"/>
    </source>
</evidence>
<keyword evidence="1" id="KW-1133">Transmembrane helix</keyword>
<keyword evidence="3" id="KW-1185">Reference proteome</keyword>
<dbReference type="RefSeq" id="WP_194865940.1">
    <property type="nucleotide sequence ID" value="NZ_ARXX01000059.1"/>
</dbReference>
<accession>A0ABS0AW67</accession>
<reference evidence="2 3" key="1">
    <citation type="submission" date="2012-09" db="EMBL/GenBank/DDBJ databases">
        <title>Genome Sequence of alkane-degrading Bacterium Alcanivorax sp. 521-1.</title>
        <authorList>
            <person name="Lai Q."/>
            <person name="Shao Z."/>
        </authorList>
    </citation>
    <scope>NUCLEOTIDE SEQUENCE [LARGE SCALE GENOMIC DNA]</scope>
    <source>
        <strain evidence="2 3">521-1</strain>
    </source>
</reference>
<proteinExistence type="predicted"/>
<organism evidence="2 3">
    <name type="scientific">Alloalcanivorax profundimaris</name>
    <dbReference type="NCBI Taxonomy" id="2735259"/>
    <lineage>
        <taxon>Bacteria</taxon>
        <taxon>Pseudomonadati</taxon>
        <taxon>Pseudomonadota</taxon>
        <taxon>Gammaproteobacteria</taxon>
        <taxon>Oceanospirillales</taxon>
        <taxon>Alcanivoracaceae</taxon>
        <taxon>Alloalcanivorax</taxon>
    </lineage>
</organism>
<comment type="caution">
    <text evidence="2">The sequence shown here is derived from an EMBL/GenBank/DDBJ whole genome shotgun (WGS) entry which is preliminary data.</text>
</comment>
<dbReference type="PIRSF" id="PIRSF007580">
    <property type="entry name" value="UCP07580"/>
    <property type="match status" value="1"/>
</dbReference>
<evidence type="ECO:0000313" key="3">
    <source>
        <dbReference type="Proteomes" id="UP000662703"/>
    </source>
</evidence>
<sequence length="293" mass="33856">MKLLSRSRRAVARLPIRPRRMNFRFQGFEQNRYWFDNDPVLTHFMNVLSVTFPDGERFFVDAVRAFRDQVDDPERQKDISGFIGQEAMHSLEHKAFNDLVAGHGEGYDALVGEALGVAQRLLAGARKHLSAERQLAATAGLEHITAILADTILRRADMVEKMDPSVRPLWVWHAIEETEHKAVAFDLYQDVSGDYWQRQRAFFYGTAYLTVFSAYFTWRFLKEDGIHRRPLTLAKGLWKMFGYSFGHKGVVTQAIPAWFQYLRPGFHPWQDDNSHLLEQWRDTLPEPAVTAAA</sequence>
<name>A0ABS0AW67_9GAMM</name>
<evidence type="ECO:0008006" key="4">
    <source>
        <dbReference type="Google" id="ProtNLM"/>
    </source>
</evidence>
<dbReference type="EMBL" id="ARXX01000059">
    <property type="protein sequence ID" value="MBF5057817.1"/>
    <property type="molecule type" value="Genomic_DNA"/>
</dbReference>
<keyword evidence="1" id="KW-0472">Membrane</keyword>
<gene>
    <name evidence="2" type="ORF">Y5W_03111</name>
</gene>
<feature type="transmembrane region" description="Helical" evidence="1">
    <location>
        <begin position="201"/>
        <end position="221"/>
    </location>
</feature>